<dbReference type="EMBL" id="LPUY01000059">
    <property type="protein sequence ID" value="KUP93167.1"/>
    <property type="molecule type" value="Genomic_DNA"/>
</dbReference>
<proteinExistence type="predicted"/>
<dbReference type="Proteomes" id="UP000068382">
    <property type="component" value="Unassembled WGS sequence"/>
</dbReference>
<organism evidence="1 2">
    <name type="scientific">Tritonibacter horizontis</name>
    <dbReference type="NCBI Taxonomy" id="1768241"/>
    <lineage>
        <taxon>Bacteria</taxon>
        <taxon>Pseudomonadati</taxon>
        <taxon>Pseudomonadota</taxon>
        <taxon>Alphaproteobacteria</taxon>
        <taxon>Rhodobacterales</taxon>
        <taxon>Paracoccaceae</taxon>
        <taxon>Tritonibacter</taxon>
    </lineage>
</organism>
<comment type="caution">
    <text evidence="1">The sequence shown here is derived from an EMBL/GenBank/DDBJ whole genome shotgun (WGS) entry which is preliminary data.</text>
</comment>
<name>A0A132BZA6_9RHOB</name>
<sequence>MLRVHIAVVQASGRPCSLQLCEFASGSCSDFANLPQLPWAADWRKLGLAARTGIDHMWPKLIRGHLP</sequence>
<dbReference type="AlphaFoldDB" id="A0A132BZA6"/>
<accession>A0A132BZA6</accession>
<keyword evidence="2" id="KW-1185">Reference proteome</keyword>
<evidence type="ECO:0000313" key="2">
    <source>
        <dbReference type="Proteomes" id="UP000068382"/>
    </source>
</evidence>
<evidence type="ECO:0000313" key="1">
    <source>
        <dbReference type="EMBL" id="KUP93167.1"/>
    </source>
</evidence>
<reference evidence="1 2" key="1">
    <citation type="submission" date="2015-12" db="EMBL/GenBank/DDBJ databases">
        <title>Genome sequence of the marine Rhodobacteraceae strain O3.65, Candidatus Tritonibacter horizontis.</title>
        <authorList>
            <person name="Poehlein A."/>
            <person name="Giebel H.A."/>
            <person name="Voget S."/>
            <person name="Brinkhoff T."/>
        </authorList>
    </citation>
    <scope>NUCLEOTIDE SEQUENCE [LARGE SCALE GENOMIC DNA]</scope>
    <source>
        <strain evidence="1 2">O3.65</strain>
    </source>
</reference>
<protein>
    <submittedName>
        <fullName evidence="1">Uncharacterized protein</fullName>
    </submittedName>
</protein>
<gene>
    <name evidence="1" type="ORF">TRIHO_19530</name>
</gene>